<dbReference type="InterPro" id="IPR036864">
    <property type="entry name" value="Zn2-C6_fun-type_DNA-bd_sf"/>
</dbReference>
<dbReference type="PANTHER" id="PTHR47338:SF9">
    <property type="entry name" value="ZN(II)2CYS6 TRANSCRIPTION FACTOR (EUROFUNG)"/>
    <property type="match status" value="1"/>
</dbReference>
<dbReference type="GO" id="GO:0003677">
    <property type="term" value="F:DNA binding"/>
    <property type="evidence" value="ECO:0007669"/>
    <property type="project" value="InterPro"/>
</dbReference>
<protein>
    <recommendedName>
        <fullName evidence="7">Zn(2)-C6 fungal-type domain-containing protein</fullName>
    </recommendedName>
</protein>
<evidence type="ECO:0000256" key="1">
    <source>
        <dbReference type="ARBA" id="ARBA00004123"/>
    </source>
</evidence>
<feature type="domain" description="Zn(2)-C6 fungal-type" evidence="7">
    <location>
        <begin position="26"/>
        <end position="56"/>
    </location>
</feature>
<evidence type="ECO:0000256" key="5">
    <source>
        <dbReference type="ARBA" id="ARBA00023242"/>
    </source>
</evidence>
<evidence type="ECO:0000313" key="8">
    <source>
        <dbReference type="EMBL" id="KNB18162.1"/>
    </source>
</evidence>
<evidence type="ECO:0000256" key="6">
    <source>
        <dbReference type="SAM" id="MobiDB-lite"/>
    </source>
</evidence>
<dbReference type="GO" id="GO:0005634">
    <property type="term" value="C:nucleus"/>
    <property type="evidence" value="ECO:0007669"/>
    <property type="project" value="UniProtKB-SubCell"/>
</dbReference>
<accession>A0A0J9WUP9</accession>
<reference evidence="8" key="2">
    <citation type="journal article" date="2010" name="Nature">
        <title>Comparative genomics reveals mobile pathogenicity chromosomes in Fusarium.</title>
        <authorList>
            <person name="Ma L.J."/>
            <person name="van der Does H.C."/>
            <person name="Borkovich K.A."/>
            <person name="Coleman J.J."/>
            <person name="Daboussi M.J."/>
            <person name="Di Pietro A."/>
            <person name="Dufresne M."/>
            <person name="Freitag M."/>
            <person name="Grabherr M."/>
            <person name="Henrissat B."/>
            <person name="Houterman P.M."/>
            <person name="Kang S."/>
            <person name="Shim W.B."/>
            <person name="Woloshuk C."/>
            <person name="Xie X."/>
            <person name="Xu J.R."/>
            <person name="Antoniw J."/>
            <person name="Baker S.E."/>
            <person name="Bluhm B.H."/>
            <person name="Breakspear A."/>
            <person name="Brown D.W."/>
            <person name="Butchko R.A."/>
            <person name="Chapman S."/>
            <person name="Coulson R."/>
            <person name="Coutinho P.M."/>
            <person name="Danchin E.G."/>
            <person name="Diener A."/>
            <person name="Gale L.R."/>
            <person name="Gardiner D.M."/>
            <person name="Goff S."/>
            <person name="Hammond-Kosack K.E."/>
            <person name="Hilburn K."/>
            <person name="Hua-Van A."/>
            <person name="Jonkers W."/>
            <person name="Kazan K."/>
            <person name="Kodira C.D."/>
            <person name="Koehrsen M."/>
            <person name="Kumar L."/>
            <person name="Lee Y.H."/>
            <person name="Li L."/>
            <person name="Manners J.M."/>
            <person name="Miranda-Saavedra D."/>
            <person name="Mukherjee M."/>
            <person name="Park G."/>
            <person name="Park J."/>
            <person name="Park S.Y."/>
            <person name="Proctor R.H."/>
            <person name="Regev A."/>
            <person name="Ruiz-Roldan M.C."/>
            <person name="Sain D."/>
            <person name="Sakthikumar S."/>
            <person name="Sykes S."/>
            <person name="Schwartz D.C."/>
            <person name="Turgeon B.G."/>
            <person name="Wapinski I."/>
            <person name="Yoder O."/>
            <person name="Young S."/>
            <person name="Zeng Q."/>
            <person name="Zhou S."/>
            <person name="Galagan J."/>
            <person name="Cuomo C.A."/>
            <person name="Kistler H.C."/>
            <person name="Rep M."/>
        </authorList>
    </citation>
    <scope>NUCLEOTIDE SEQUENCE [LARGE SCALE GENOMIC DNA]</scope>
    <source>
        <strain evidence="8">4287</strain>
    </source>
</reference>
<evidence type="ECO:0000256" key="2">
    <source>
        <dbReference type="ARBA" id="ARBA00022723"/>
    </source>
</evidence>
<keyword evidence="4" id="KW-0804">Transcription</keyword>
<feature type="region of interest" description="Disordered" evidence="6">
    <location>
        <begin position="621"/>
        <end position="648"/>
    </location>
</feature>
<dbReference type="Pfam" id="PF00172">
    <property type="entry name" value="Zn_clus"/>
    <property type="match status" value="1"/>
</dbReference>
<dbReference type="CDD" id="cd12148">
    <property type="entry name" value="fungal_TF_MHR"/>
    <property type="match status" value="1"/>
</dbReference>
<evidence type="ECO:0000313" key="9">
    <source>
        <dbReference type="Proteomes" id="UP000009097"/>
    </source>
</evidence>
<dbReference type="SUPFAM" id="SSF57701">
    <property type="entry name" value="Zn2/Cys6 DNA-binding domain"/>
    <property type="match status" value="1"/>
</dbReference>
<dbReference type="Gene3D" id="4.10.240.10">
    <property type="entry name" value="Zn(2)-C6 fungal-type DNA-binding domain"/>
    <property type="match status" value="1"/>
</dbReference>
<evidence type="ECO:0000256" key="4">
    <source>
        <dbReference type="ARBA" id="ARBA00023163"/>
    </source>
</evidence>
<dbReference type="KEGG" id="fox:FOXG_22138"/>
<dbReference type="GeneID" id="28962844"/>
<dbReference type="SMART" id="SM00066">
    <property type="entry name" value="GAL4"/>
    <property type="match status" value="1"/>
</dbReference>
<name>A0A0J9WUP9_FUSO4</name>
<sequence length="672" mass="75998">MLRAGQHLQSIMENVTRERDSRSRQACEPCRARKTKCTAERPACSCCTRIGRTCRYRSRVARPSNAPNKKAKKATSLRDKFQDLESQVQNIYDLLQNAPNDGSALPPQAPDPEQESIIESAEAQQDVFDADEVNIPDQDPSIPSTFAPIDPDVPLEALADVVDIYCRMIHLQPLPLFRPNELLDYLRSSTRHLLYSFLALGLSLKAQIAHLPTRSDLIENYARCARDEVQDLASQGIARLQVVQSLCLLALSDILICKPYQAQMTIGTASRLEACRLAANDAFSEPVNTDLSLRCSWSVYILERVFSPRFCVSDEEIPGPDFPQSAHIPPPSSSSGSEDYPSDLYNPYTSSVDHGVTAYYIRMVSNWGHISLWLHHIQYAKPESPWLPGSKYAQLIARVYECDSQLPAGHLLRNVAFSKRSPTEVLQQREYWIPWVLMQVQCHAYLSILNHPFIHLVAVRNCSKGLQSGIFLQHTIDAARFHSNWVFHFLRLCDEHQLELRDPFIGHLVAAVATIPWLLQFVEDKQVSQKAAHDVTWCSMYLSRISQTWPYIYQKLEMIQSLQLIAEYHGQNVHDNGRGVTFPPRLLWELLDPDMCHKSPQRGVPEQAPQARIQITTHMTHPLAESSTRPTASDLAPDLSSTFDENGGDPEQVYIDDLVSHFMLYSGYGQIA</sequence>
<proteinExistence type="predicted"/>
<dbReference type="PROSITE" id="PS50048">
    <property type="entry name" value="ZN2_CY6_FUNGAL_2"/>
    <property type="match status" value="1"/>
</dbReference>
<feature type="region of interest" description="Disordered" evidence="6">
    <location>
        <begin position="1"/>
        <end position="21"/>
    </location>
</feature>
<feature type="compositionally biased region" description="Polar residues" evidence="6">
    <location>
        <begin position="621"/>
        <end position="631"/>
    </location>
</feature>
<dbReference type="VEuPathDB" id="FungiDB:FOXG_22138"/>
<comment type="subcellular location">
    <subcellularLocation>
        <location evidence="1">Nucleus</location>
    </subcellularLocation>
</comment>
<reference evidence="8" key="1">
    <citation type="submission" date="2007-04" db="EMBL/GenBank/DDBJ databases">
        <authorList>
            <consortium name="The Broad Institute Genome Sequencing Platform"/>
            <person name="Birren B."/>
            <person name="Lander E."/>
            <person name="Galagan J."/>
            <person name="Nusbaum C."/>
            <person name="Devon K."/>
            <person name="Ma L.-J."/>
            <person name="Jaffe D."/>
            <person name="Butler J."/>
            <person name="Alvarez P."/>
            <person name="Gnerre S."/>
            <person name="Grabherr M."/>
            <person name="Kleber M."/>
            <person name="Mauceli E."/>
            <person name="Brockman W."/>
            <person name="MacCallum I.A."/>
            <person name="Young S."/>
            <person name="LaButti K."/>
            <person name="DeCaprio D."/>
            <person name="Crawford M."/>
            <person name="Koehrsen M."/>
            <person name="Engels R."/>
            <person name="Montgomery P."/>
            <person name="Pearson M."/>
            <person name="Howarth C."/>
            <person name="Larson L."/>
            <person name="White J."/>
            <person name="O'Leary S."/>
            <person name="Kodira C."/>
            <person name="Zeng Q."/>
            <person name="Yandava C."/>
            <person name="Alvarado L."/>
            <person name="Kistler C."/>
            <person name="Shim W.-B."/>
            <person name="Kang S."/>
            <person name="Woloshuk C."/>
        </authorList>
    </citation>
    <scope>NUCLEOTIDE SEQUENCE</scope>
    <source>
        <strain evidence="8">4287</strain>
    </source>
</reference>
<dbReference type="RefSeq" id="XP_018256207.1">
    <property type="nucleotide sequence ID" value="XM_018402535.1"/>
</dbReference>
<feature type="region of interest" description="Disordered" evidence="6">
    <location>
        <begin position="321"/>
        <end position="340"/>
    </location>
</feature>
<gene>
    <name evidence="8" type="ORF">FOXG_22138</name>
</gene>
<dbReference type="Pfam" id="PF04082">
    <property type="entry name" value="Fungal_trans"/>
    <property type="match status" value="1"/>
</dbReference>
<dbReference type="InterPro" id="IPR001138">
    <property type="entry name" value="Zn2Cys6_DnaBD"/>
</dbReference>
<dbReference type="GO" id="GO:0008270">
    <property type="term" value="F:zinc ion binding"/>
    <property type="evidence" value="ECO:0007669"/>
    <property type="project" value="InterPro"/>
</dbReference>
<dbReference type="PANTHER" id="PTHR47338">
    <property type="entry name" value="ZN(II)2CYS6 TRANSCRIPTION FACTOR (EUROFUNG)-RELATED"/>
    <property type="match status" value="1"/>
</dbReference>
<dbReference type="InterPro" id="IPR007219">
    <property type="entry name" value="XnlR_reg_dom"/>
</dbReference>
<dbReference type="Proteomes" id="UP000009097">
    <property type="component" value="Unassembled WGS sequence"/>
</dbReference>
<keyword evidence="5" id="KW-0539">Nucleus</keyword>
<dbReference type="GO" id="GO:0000981">
    <property type="term" value="F:DNA-binding transcription factor activity, RNA polymerase II-specific"/>
    <property type="evidence" value="ECO:0007669"/>
    <property type="project" value="InterPro"/>
</dbReference>
<dbReference type="AlphaFoldDB" id="A0A0J9WUP9"/>
<dbReference type="EMBL" id="DS231724">
    <property type="protein sequence ID" value="KNB18162.1"/>
    <property type="molecule type" value="Genomic_DNA"/>
</dbReference>
<dbReference type="CDD" id="cd00067">
    <property type="entry name" value="GAL4"/>
    <property type="match status" value="1"/>
</dbReference>
<evidence type="ECO:0000259" key="7">
    <source>
        <dbReference type="PROSITE" id="PS50048"/>
    </source>
</evidence>
<keyword evidence="3" id="KW-0805">Transcription regulation</keyword>
<dbReference type="GO" id="GO:0006351">
    <property type="term" value="P:DNA-templated transcription"/>
    <property type="evidence" value="ECO:0007669"/>
    <property type="project" value="InterPro"/>
</dbReference>
<evidence type="ECO:0000256" key="3">
    <source>
        <dbReference type="ARBA" id="ARBA00023015"/>
    </source>
</evidence>
<keyword evidence="2" id="KW-0479">Metal-binding</keyword>
<organism evidence="8 9">
    <name type="scientific">Fusarium oxysporum f. sp. lycopersici (strain 4287 / CBS 123668 / FGSC 9935 / NRRL 34936)</name>
    <name type="common">Fusarium vascular wilt of tomato</name>
    <dbReference type="NCBI Taxonomy" id="426428"/>
    <lineage>
        <taxon>Eukaryota</taxon>
        <taxon>Fungi</taxon>
        <taxon>Dikarya</taxon>
        <taxon>Ascomycota</taxon>
        <taxon>Pezizomycotina</taxon>
        <taxon>Sordariomycetes</taxon>
        <taxon>Hypocreomycetidae</taxon>
        <taxon>Hypocreales</taxon>
        <taxon>Nectriaceae</taxon>
        <taxon>Fusarium</taxon>
        <taxon>Fusarium oxysporum species complex</taxon>
    </lineage>
</organism>
<dbReference type="InterPro" id="IPR050815">
    <property type="entry name" value="TF_fung"/>
</dbReference>
<feature type="compositionally biased region" description="Low complexity" evidence="6">
    <location>
        <begin position="323"/>
        <end position="339"/>
    </location>
</feature>
<dbReference type="OrthoDB" id="2219495at2759"/>
<dbReference type="PROSITE" id="PS00463">
    <property type="entry name" value="ZN2_CY6_FUNGAL_1"/>
    <property type="match status" value="1"/>
</dbReference>